<dbReference type="Gene3D" id="3.40.50.720">
    <property type="entry name" value="NAD(P)-binding Rossmann-like Domain"/>
    <property type="match status" value="1"/>
</dbReference>
<dbReference type="Proteomes" id="UP000803884">
    <property type="component" value="Unassembled WGS sequence"/>
</dbReference>
<dbReference type="AlphaFoldDB" id="A0AB34KH06"/>
<evidence type="ECO:0000256" key="4">
    <source>
        <dbReference type="RuleBase" id="RU000363"/>
    </source>
</evidence>
<dbReference type="RefSeq" id="XP_069226194.1">
    <property type="nucleotide sequence ID" value="XM_069376875.1"/>
</dbReference>
<evidence type="ECO:0000313" key="6">
    <source>
        <dbReference type="Proteomes" id="UP000803884"/>
    </source>
</evidence>
<dbReference type="InterPro" id="IPR036291">
    <property type="entry name" value="NAD(P)-bd_dom_sf"/>
</dbReference>
<dbReference type="GeneID" id="96009713"/>
<keyword evidence="6" id="KW-1185">Reference proteome</keyword>
<dbReference type="PRINTS" id="PR00080">
    <property type="entry name" value="SDRFAMILY"/>
</dbReference>
<gene>
    <name evidence="5" type="ORF">WHR41_08271</name>
</gene>
<comment type="similarity">
    <text evidence="1 4">Belongs to the short-chain dehydrogenases/reductases (SDR) family.</text>
</comment>
<dbReference type="PRINTS" id="PR00081">
    <property type="entry name" value="GDHRDH"/>
</dbReference>
<organism evidence="5 6">
    <name type="scientific">Cladosporium halotolerans</name>
    <dbReference type="NCBI Taxonomy" id="1052096"/>
    <lineage>
        <taxon>Eukaryota</taxon>
        <taxon>Fungi</taxon>
        <taxon>Dikarya</taxon>
        <taxon>Ascomycota</taxon>
        <taxon>Pezizomycotina</taxon>
        <taxon>Dothideomycetes</taxon>
        <taxon>Dothideomycetidae</taxon>
        <taxon>Cladosporiales</taxon>
        <taxon>Cladosporiaceae</taxon>
        <taxon>Cladosporium</taxon>
    </lineage>
</organism>
<evidence type="ECO:0000256" key="3">
    <source>
        <dbReference type="ARBA" id="ARBA00023002"/>
    </source>
</evidence>
<evidence type="ECO:0008006" key="7">
    <source>
        <dbReference type="Google" id="ProtNLM"/>
    </source>
</evidence>
<dbReference type="GO" id="GO:0005737">
    <property type="term" value="C:cytoplasm"/>
    <property type="evidence" value="ECO:0007669"/>
    <property type="project" value="TreeGrafter"/>
</dbReference>
<evidence type="ECO:0000256" key="2">
    <source>
        <dbReference type="ARBA" id="ARBA00022857"/>
    </source>
</evidence>
<dbReference type="EMBL" id="JAAQHG020000039">
    <property type="protein sequence ID" value="KAL1583087.1"/>
    <property type="molecule type" value="Genomic_DNA"/>
</dbReference>
<protein>
    <recommendedName>
        <fullName evidence="7">NAD(P)-binding protein</fullName>
    </recommendedName>
</protein>
<keyword evidence="2" id="KW-0521">NADP</keyword>
<name>A0AB34KH06_9PEZI</name>
<evidence type="ECO:0000256" key="1">
    <source>
        <dbReference type="ARBA" id="ARBA00006484"/>
    </source>
</evidence>
<dbReference type="PROSITE" id="PS00061">
    <property type="entry name" value="ADH_SHORT"/>
    <property type="match status" value="1"/>
</dbReference>
<sequence length="285" mass="30393">MVLPELKGKTALVTGGGSGISLAFSLRLLEAGCNVVVADIALSQEAQALDKYTDSPRAIFQKTDVTDWAQLDAAFQFTLETFRALDIVCPGAGLSEPPSANFWAFKSSTDASRSSYKVFEINLHHPIRCTQLALDTFTRRNTRGAVVMISSAAAQQPGYAIPLYAASKAGINNFVKSMAPMEPAKGVRIVAIAPGSVLTPFWASREGWMGEGEWIPMKEVVDAMVATITKTEYPGGTVLEITRGSTRKVELVNDPGSASGTGATITNIALPRAEMVGLLTDEYGK</sequence>
<evidence type="ECO:0000313" key="5">
    <source>
        <dbReference type="EMBL" id="KAL1583087.1"/>
    </source>
</evidence>
<accession>A0AB34KH06</accession>
<proteinExistence type="inferred from homology"/>
<dbReference type="GO" id="GO:0016616">
    <property type="term" value="F:oxidoreductase activity, acting on the CH-OH group of donors, NAD or NADP as acceptor"/>
    <property type="evidence" value="ECO:0007669"/>
    <property type="project" value="TreeGrafter"/>
</dbReference>
<dbReference type="PANTHER" id="PTHR44229">
    <property type="entry name" value="15-HYDROXYPROSTAGLANDIN DEHYDROGENASE [NAD(+)]"/>
    <property type="match status" value="1"/>
</dbReference>
<dbReference type="SUPFAM" id="SSF51735">
    <property type="entry name" value="NAD(P)-binding Rossmann-fold domains"/>
    <property type="match status" value="1"/>
</dbReference>
<keyword evidence="3" id="KW-0560">Oxidoreductase</keyword>
<reference evidence="5 6" key="1">
    <citation type="journal article" date="2020" name="Microbiol. Resour. Announc.">
        <title>Draft Genome Sequence of a Cladosporium Species Isolated from the Mesophotic Ascidian Didemnum maculosum.</title>
        <authorList>
            <person name="Gioti A."/>
            <person name="Siaperas R."/>
            <person name="Nikolaivits E."/>
            <person name="Le Goff G."/>
            <person name="Ouazzani J."/>
            <person name="Kotoulas G."/>
            <person name="Topakas E."/>
        </authorList>
    </citation>
    <scope>NUCLEOTIDE SEQUENCE [LARGE SCALE GENOMIC DNA]</scope>
    <source>
        <strain evidence="5 6">TM138-S3</strain>
    </source>
</reference>
<dbReference type="InterPro" id="IPR020904">
    <property type="entry name" value="Sc_DH/Rdtase_CS"/>
</dbReference>
<comment type="caution">
    <text evidence="5">The sequence shown here is derived from an EMBL/GenBank/DDBJ whole genome shotgun (WGS) entry which is preliminary data.</text>
</comment>
<dbReference type="PANTHER" id="PTHR44229:SF4">
    <property type="entry name" value="15-HYDROXYPROSTAGLANDIN DEHYDROGENASE [NAD(+)]"/>
    <property type="match status" value="1"/>
</dbReference>
<dbReference type="Pfam" id="PF00106">
    <property type="entry name" value="adh_short"/>
    <property type="match status" value="1"/>
</dbReference>
<dbReference type="InterPro" id="IPR002347">
    <property type="entry name" value="SDR_fam"/>
</dbReference>